<dbReference type="EMBL" id="CP010086">
    <property type="protein sequence ID" value="AJH00806.1"/>
    <property type="molecule type" value="Genomic_DNA"/>
</dbReference>
<proteinExistence type="predicted"/>
<dbReference type="AlphaFoldDB" id="A0A0B5QIN0"/>
<keyword evidence="1" id="KW-0472">Membrane</keyword>
<keyword evidence="1" id="KW-0812">Transmembrane</keyword>
<name>A0A0B5QIN0_CLOBE</name>
<keyword evidence="1" id="KW-1133">Transmembrane helix</keyword>
<dbReference type="STRING" id="1520.LF65_04266"/>
<accession>A0A0B5QIN0</accession>
<evidence type="ECO:0000256" key="1">
    <source>
        <dbReference type="SAM" id="Phobius"/>
    </source>
</evidence>
<organism evidence="2 3">
    <name type="scientific">Clostridium beijerinckii</name>
    <name type="common">Clostridium MP</name>
    <dbReference type="NCBI Taxonomy" id="1520"/>
    <lineage>
        <taxon>Bacteria</taxon>
        <taxon>Bacillati</taxon>
        <taxon>Bacillota</taxon>
        <taxon>Clostridia</taxon>
        <taxon>Eubacteriales</taxon>
        <taxon>Clostridiaceae</taxon>
        <taxon>Clostridium</taxon>
    </lineage>
</organism>
<dbReference type="KEGG" id="cbei:LF65_04266"/>
<dbReference type="OrthoDB" id="9787613at2"/>
<reference evidence="3" key="1">
    <citation type="submission" date="2014-12" db="EMBL/GenBank/DDBJ databases">
        <title>Genome sequence of Clostridium beijerinckii strain 59B.</title>
        <authorList>
            <person name="Little G.T."/>
            <person name="Minton N.P."/>
        </authorList>
    </citation>
    <scope>NUCLEOTIDE SEQUENCE [LARGE SCALE GENOMIC DNA]</scope>
    <source>
        <strain evidence="3">59B</strain>
    </source>
</reference>
<sequence length="255" mass="29509">MKRNKSVKVFGIIFVIAALLIFINLIPTLRLKTSNTHIIEGEWVNVYYEDEEAAAKDVFQLANARAGELAKKLGFSEKQNINIYIYDHQSTMQMKKYGLIGPMLGLDWYIGDNIGTNVILTSPANPGKVHDYDNNKQAALHEMVHAYVSILNPHIRLWLTEGTALYLSNAEPFYKRYAYNMHIPTFSEIKTSNPVKFSKMGGYTFANTYIEYIDKKYGLEKLMEIIKTEDYETVFGKSDEDIYNEWVDYIKNYYQ</sequence>
<dbReference type="Proteomes" id="UP000031866">
    <property type="component" value="Chromosome"/>
</dbReference>
<evidence type="ECO:0008006" key="4">
    <source>
        <dbReference type="Google" id="ProtNLM"/>
    </source>
</evidence>
<dbReference type="RefSeq" id="WP_041898755.1">
    <property type="nucleotide sequence ID" value="NZ_CP010086.2"/>
</dbReference>
<evidence type="ECO:0000313" key="2">
    <source>
        <dbReference type="EMBL" id="AJH00806.1"/>
    </source>
</evidence>
<gene>
    <name evidence="2" type="ORF">LF65_04266</name>
</gene>
<evidence type="ECO:0000313" key="3">
    <source>
        <dbReference type="Proteomes" id="UP000031866"/>
    </source>
</evidence>
<feature type="transmembrane region" description="Helical" evidence="1">
    <location>
        <begin position="7"/>
        <end position="26"/>
    </location>
</feature>
<protein>
    <recommendedName>
        <fullName evidence="4">Peptidase MA-like domain-containing protein</fullName>
    </recommendedName>
</protein>